<keyword evidence="3 4" id="KW-0808">Transferase</keyword>
<evidence type="ECO:0000256" key="2">
    <source>
        <dbReference type="ARBA" id="ARBA00022676"/>
    </source>
</evidence>
<dbReference type="EMBL" id="PNBA02000009">
    <property type="protein sequence ID" value="KAG6414132.1"/>
    <property type="molecule type" value="Genomic_DNA"/>
</dbReference>
<proteinExistence type="inferred from homology"/>
<dbReference type="PROSITE" id="PS00375">
    <property type="entry name" value="UDPGT"/>
    <property type="match status" value="1"/>
</dbReference>
<dbReference type="GO" id="GO:0009690">
    <property type="term" value="P:cytokinin metabolic process"/>
    <property type="evidence" value="ECO:0007669"/>
    <property type="project" value="UniProtKB-ARBA"/>
</dbReference>
<dbReference type="InterPro" id="IPR002213">
    <property type="entry name" value="UDP_glucos_trans"/>
</dbReference>
<dbReference type="CDD" id="cd03784">
    <property type="entry name" value="GT1_Gtf-like"/>
    <property type="match status" value="1"/>
</dbReference>
<dbReference type="GO" id="GO:0050404">
    <property type="term" value="F:zeatin O-beta-D-xylosyltransferase activity"/>
    <property type="evidence" value="ECO:0007669"/>
    <property type="project" value="UniProtKB-ARBA"/>
</dbReference>
<name>A0A8X8ZR69_SALSN</name>
<dbReference type="Pfam" id="PF26168">
    <property type="entry name" value="Glyco_transf_N"/>
    <property type="match status" value="1"/>
</dbReference>
<keyword evidence="8" id="KW-1185">Reference proteome</keyword>
<evidence type="ECO:0000256" key="3">
    <source>
        <dbReference type="ARBA" id="ARBA00022679"/>
    </source>
</evidence>
<comment type="caution">
    <text evidence="7">The sequence shown here is derived from an EMBL/GenBank/DDBJ whole genome shotgun (WGS) entry which is preliminary data.</text>
</comment>
<dbReference type="GO" id="GO:0016138">
    <property type="term" value="P:glycoside biosynthetic process"/>
    <property type="evidence" value="ECO:0007669"/>
    <property type="project" value="UniProtKB-ARBA"/>
</dbReference>
<dbReference type="AlphaFoldDB" id="A0A8X8ZR69"/>
<comment type="similarity">
    <text evidence="1 4">Belongs to the UDP-glycosyltransferase family.</text>
</comment>
<organism evidence="7">
    <name type="scientific">Salvia splendens</name>
    <name type="common">Scarlet sage</name>
    <dbReference type="NCBI Taxonomy" id="180675"/>
    <lineage>
        <taxon>Eukaryota</taxon>
        <taxon>Viridiplantae</taxon>
        <taxon>Streptophyta</taxon>
        <taxon>Embryophyta</taxon>
        <taxon>Tracheophyta</taxon>
        <taxon>Spermatophyta</taxon>
        <taxon>Magnoliopsida</taxon>
        <taxon>eudicotyledons</taxon>
        <taxon>Gunneridae</taxon>
        <taxon>Pentapetalae</taxon>
        <taxon>asterids</taxon>
        <taxon>lamiids</taxon>
        <taxon>Lamiales</taxon>
        <taxon>Lamiaceae</taxon>
        <taxon>Nepetoideae</taxon>
        <taxon>Mentheae</taxon>
        <taxon>Salviinae</taxon>
        <taxon>Salvia</taxon>
        <taxon>Salvia subgen. Calosphace</taxon>
        <taxon>core Calosphace</taxon>
    </lineage>
</organism>
<keyword evidence="2 4" id="KW-0328">Glycosyltransferase</keyword>
<dbReference type="FunFam" id="3.40.50.2000:FF:000060">
    <property type="entry name" value="Glycosyltransferase"/>
    <property type="match status" value="1"/>
</dbReference>
<dbReference type="FunFam" id="3.40.50.2000:FF:000238">
    <property type="entry name" value="Glycosyltransferase"/>
    <property type="match status" value="1"/>
</dbReference>
<dbReference type="Gene3D" id="3.40.50.2000">
    <property type="entry name" value="Glycogen Phosphorylase B"/>
    <property type="match status" value="2"/>
</dbReference>
<sequence length="467" mass="51853">MATNQEEVPLTVLMVPLPAQGHLNQLLHLSRLIAARDIPVHYVAGEAHIRQAQTRLHGWDPSSSPSVHFHHLPTPPFTNPPPNPNSPIKFPAHLIPSLVSSMHLRQPVFELAQRLAPTTRRLAVLYDSSLPYVVQDVPTLPNAAAYCFHSIAAFSVYSFHWEYTGKTTKLKNESSFIEQVPSAEGCFPPEFAEVMQFQHNLPKISSGDIYNTSRVIEATYLDLLANEKSTGTGNIWAVGPFNPVSVSESKQFEEREACLKWLDVQSLNSVILVSFGSTCSLSDDQISEIAEGLEKSGQRFIWVIRDADRGNIFEGDVRRAPLPEMYEERVRERGLILRDWAPQLTILGHKATGGFLTHCGWNSCMESISMGVPMVAWPMHSDQPRNAVLMTKVLGIGVEAVEWAHRDRVVPSGAVESAVKRLMASEEGVEIRKRAEELGDAVRKSVLQGGISVKEMDSFIAHITKSD</sequence>
<dbReference type="SUPFAM" id="SSF53756">
    <property type="entry name" value="UDP-Glycosyltransferase/glycogen phosphorylase"/>
    <property type="match status" value="1"/>
</dbReference>
<reference evidence="7" key="1">
    <citation type="submission" date="2018-01" db="EMBL/GenBank/DDBJ databases">
        <authorList>
            <person name="Mao J.F."/>
        </authorList>
    </citation>
    <scope>NUCLEOTIDE SEQUENCE</scope>
    <source>
        <strain evidence="7">Huo1</strain>
        <tissue evidence="7">Leaf</tissue>
    </source>
</reference>
<dbReference type="PANTHER" id="PTHR48044:SF23">
    <property type="entry name" value="ANTHOCYANIDIN 3-O-GLUCOSYLTRANSFERASE-LIKE"/>
    <property type="match status" value="1"/>
</dbReference>
<accession>A0A8X8ZR69</accession>
<gene>
    <name evidence="7" type="ORF">SASPL_126850</name>
</gene>
<dbReference type="InterPro" id="IPR058980">
    <property type="entry name" value="Glyco_transf_N"/>
</dbReference>
<reference evidence="7" key="2">
    <citation type="submission" date="2020-08" db="EMBL/GenBank/DDBJ databases">
        <title>Plant Genome Project.</title>
        <authorList>
            <person name="Zhang R.-G."/>
        </authorList>
    </citation>
    <scope>NUCLEOTIDE SEQUENCE</scope>
    <source>
        <strain evidence="7">Huo1</strain>
        <tissue evidence="7">Leaf</tissue>
    </source>
</reference>
<dbReference type="EC" id="2.4.1.-" evidence="5"/>
<evidence type="ECO:0000256" key="1">
    <source>
        <dbReference type="ARBA" id="ARBA00009995"/>
    </source>
</evidence>
<feature type="domain" description="Glycosyltransferase N-terminal" evidence="6">
    <location>
        <begin position="10"/>
        <end position="243"/>
    </location>
</feature>
<dbReference type="PANTHER" id="PTHR48044">
    <property type="entry name" value="GLYCOSYLTRANSFERASE"/>
    <property type="match status" value="1"/>
</dbReference>
<evidence type="ECO:0000259" key="6">
    <source>
        <dbReference type="Pfam" id="PF26168"/>
    </source>
</evidence>
<evidence type="ECO:0000256" key="4">
    <source>
        <dbReference type="RuleBase" id="RU003718"/>
    </source>
</evidence>
<dbReference type="Pfam" id="PF00201">
    <property type="entry name" value="UDPGT"/>
    <property type="match status" value="1"/>
</dbReference>
<evidence type="ECO:0000256" key="5">
    <source>
        <dbReference type="RuleBase" id="RU362057"/>
    </source>
</evidence>
<evidence type="ECO:0000313" key="8">
    <source>
        <dbReference type="Proteomes" id="UP000298416"/>
    </source>
</evidence>
<dbReference type="Proteomes" id="UP000298416">
    <property type="component" value="Unassembled WGS sequence"/>
</dbReference>
<evidence type="ECO:0000313" key="7">
    <source>
        <dbReference type="EMBL" id="KAG6414132.1"/>
    </source>
</evidence>
<protein>
    <recommendedName>
        <fullName evidence="5">Glycosyltransferase</fullName>
        <ecNumber evidence="5">2.4.1.-</ecNumber>
    </recommendedName>
</protein>
<dbReference type="OrthoDB" id="5835829at2759"/>
<dbReference type="InterPro" id="IPR035595">
    <property type="entry name" value="UDP_glycos_trans_CS"/>
</dbReference>